<evidence type="ECO:0000313" key="1">
    <source>
        <dbReference type="EMBL" id="KAI6089855.1"/>
    </source>
</evidence>
<comment type="caution">
    <text evidence="1">The sequence shown here is derived from an EMBL/GenBank/DDBJ whole genome shotgun (WGS) entry which is preliminary data.</text>
</comment>
<organism evidence="1 2">
    <name type="scientific">Hypoxylon rubiginosum</name>
    <dbReference type="NCBI Taxonomy" id="110542"/>
    <lineage>
        <taxon>Eukaryota</taxon>
        <taxon>Fungi</taxon>
        <taxon>Dikarya</taxon>
        <taxon>Ascomycota</taxon>
        <taxon>Pezizomycotina</taxon>
        <taxon>Sordariomycetes</taxon>
        <taxon>Xylariomycetidae</taxon>
        <taxon>Xylariales</taxon>
        <taxon>Hypoxylaceae</taxon>
        <taxon>Hypoxylon</taxon>
    </lineage>
</organism>
<protein>
    <submittedName>
        <fullName evidence="1">Serine hydrolase-domain-containing protein</fullName>
    </submittedName>
</protein>
<gene>
    <name evidence="1" type="ORF">F4821DRAFT_256425</name>
</gene>
<name>A0ACC0DBH3_9PEZI</name>
<dbReference type="Proteomes" id="UP001497680">
    <property type="component" value="Unassembled WGS sequence"/>
</dbReference>
<dbReference type="EMBL" id="MU394293">
    <property type="protein sequence ID" value="KAI6089855.1"/>
    <property type="molecule type" value="Genomic_DNA"/>
</dbReference>
<evidence type="ECO:0000313" key="2">
    <source>
        <dbReference type="Proteomes" id="UP001497680"/>
    </source>
</evidence>
<accession>A0ACC0DBH3</accession>
<keyword evidence="2" id="KW-1185">Reference proteome</keyword>
<sequence>MRFLCLPGAYGSAKNFGVQLGPFAKHMEDRGLATFAFTQGEHEVEPPAGWENYFGSRPLYRFVDAAEGDAFEVVRRVRHIPRGLSPEATIRLFETDRKRADHDWTAFRGALDRLMRMIDEDAEIDGLIGYSEGAMMAACICAEENRRWEEMGVPRRIKFAIFFAGTPPLVRDGEGFAAKLADEHGPVIHIPTFHVFGSNDPLVYSSVALYNNCAQDSAQLYDHGLGHLVPRDADNVEQLGDTLSDVITRINAEHDAAVAAAAAGDASKEEQDVEDDNGVTAAATAVGKMKMTTTAGEVAPIPEFDVTSSSAESTTASGSSAASSAGSTAESDLDSRSSHGPASVVDGIAKIHLK</sequence>
<proteinExistence type="predicted"/>
<reference evidence="1 2" key="1">
    <citation type="journal article" date="2022" name="New Phytol.">
        <title>Ecological generalism drives hyperdiversity of secondary metabolite gene clusters in xylarialean endophytes.</title>
        <authorList>
            <person name="Franco M.E.E."/>
            <person name="Wisecaver J.H."/>
            <person name="Arnold A.E."/>
            <person name="Ju Y.M."/>
            <person name="Slot J.C."/>
            <person name="Ahrendt S."/>
            <person name="Moore L.P."/>
            <person name="Eastman K.E."/>
            <person name="Scott K."/>
            <person name="Konkel Z."/>
            <person name="Mondo S.J."/>
            <person name="Kuo A."/>
            <person name="Hayes R.D."/>
            <person name="Haridas S."/>
            <person name="Andreopoulos B."/>
            <person name="Riley R."/>
            <person name="LaButti K."/>
            <person name="Pangilinan J."/>
            <person name="Lipzen A."/>
            <person name="Amirebrahimi M."/>
            <person name="Yan J."/>
            <person name="Adam C."/>
            <person name="Keymanesh K."/>
            <person name="Ng V."/>
            <person name="Louie K."/>
            <person name="Northen T."/>
            <person name="Drula E."/>
            <person name="Henrissat B."/>
            <person name="Hsieh H.M."/>
            <person name="Youens-Clark K."/>
            <person name="Lutzoni F."/>
            <person name="Miadlikowska J."/>
            <person name="Eastwood D.C."/>
            <person name="Hamelin R.C."/>
            <person name="Grigoriev I.V."/>
            <person name="U'Ren J.M."/>
        </authorList>
    </citation>
    <scope>NUCLEOTIDE SEQUENCE [LARGE SCALE GENOMIC DNA]</scope>
    <source>
        <strain evidence="1 2">ER1909</strain>
    </source>
</reference>
<keyword evidence="1" id="KW-0378">Hydrolase</keyword>